<dbReference type="InterPro" id="IPR001610">
    <property type="entry name" value="PAC"/>
</dbReference>
<dbReference type="Pfam" id="PF08448">
    <property type="entry name" value="PAS_4"/>
    <property type="match status" value="1"/>
</dbReference>
<dbReference type="SMART" id="SM00091">
    <property type="entry name" value="PAS"/>
    <property type="match status" value="2"/>
</dbReference>
<dbReference type="Pfam" id="PF02518">
    <property type="entry name" value="HATPase_c"/>
    <property type="match status" value="1"/>
</dbReference>
<dbReference type="PROSITE" id="PS50109">
    <property type="entry name" value="HIS_KIN"/>
    <property type="match status" value="1"/>
</dbReference>
<evidence type="ECO:0000256" key="1">
    <source>
        <dbReference type="ARBA" id="ARBA00000085"/>
    </source>
</evidence>
<evidence type="ECO:0000256" key="3">
    <source>
        <dbReference type="ARBA" id="ARBA00022553"/>
    </source>
</evidence>
<dbReference type="NCBIfam" id="TIGR00229">
    <property type="entry name" value="sensory_box"/>
    <property type="match status" value="1"/>
</dbReference>
<dbReference type="SMART" id="SM00388">
    <property type="entry name" value="HisKA"/>
    <property type="match status" value="1"/>
</dbReference>
<dbReference type="OrthoDB" id="9177042at2"/>
<dbReference type="InterPro" id="IPR004358">
    <property type="entry name" value="Sig_transdc_His_kin-like_C"/>
</dbReference>
<evidence type="ECO:0000256" key="4">
    <source>
        <dbReference type="PROSITE-ProRule" id="PRU00169"/>
    </source>
</evidence>
<dbReference type="Gene3D" id="3.30.565.10">
    <property type="entry name" value="Histidine kinase-like ATPase, C-terminal domain"/>
    <property type="match status" value="1"/>
</dbReference>
<dbReference type="Pfam" id="PF00512">
    <property type="entry name" value="HisKA"/>
    <property type="match status" value="1"/>
</dbReference>
<dbReference type="SMART" id="SM00387">
    <property type="entry name" value="HATPase_c"/>
    <property type="match status" value="1"/>
</dbReference>
<feature type="domain" description="Histidine kinase" evidence="6">
    <location>
        <begin position="319"/>
        <end position="540"/>
    </location>
</feature>
<evidence type="ECO:0000259" key="9">
    <source>
        <dbReference type="PROSITE" id="PS50113"/>
    </source>
</evidence>
<evidence type="ECO:0000259" key="7">
    <source>
        <dbReference type="PROSITE" id="PS50110"/>
    </source>
</evidence>
<evidence type="ECO:0000256" key="2">
    <source>
        <dbReference type="ARBA" id="ARBA00012438"/>
    </source>
</evidence>
<dbReference type="PROSITE" id="PS50113">
    <property type="entry name" value="PAC"/>
    <property type="match status" value="1"/>
</dbReference>
<dbReference type="RefSeq" id="WP_144308074.1">
    <property type="nucleotide sequence ID" value="NZ_VMNK01000003.1"/>
</dbReference>
<dbReference type="InterPro" id="IPR000700">
    <property type="entry name" value="PAS-assoc_C"/>
</dbReference>
<name>A0A557R072_9RHOO</name>
<evidence type="ECO:0000259" key="6">
    <source>
        <dbReference type="PROSITE" id="PS50109"/>
    </source>
</evidence>
<feature type="domain" description="PAC" evidence="9">
    <location>
        <begin position="252"/>
        <end position="306"/>
    </location>
</feature>
<dbReference type="PANTHER" id="PTHR43065:SF42">
    <property type="entry name" value="TWO-COMPONENT SENSOR PPRA"/>
    <property type="match status" value="1"/>
</dbReference>
<feature type="compositionally biased region" description="Basic and acidic residues" evidence="5">
    <location>
        <begin position="547"/>
        <end position="558"/>
    </location>
</feature>
<dbReference type="EMBL" id="VMNK01000003">
    <property type="protein sequence ID" value="TVO58534.1"/>
    <property type="molecule type" value="Genomic_DNA"/>
</dbReference>
<dbReference type="SUPFAM" id="SSF55874">
    <property type="entry name" value="ATPase domain of HSP90 chaperone/DNA topoisomerase II/histidine kinase"/>
    <property type="match status" value="1"/>
</dbReference>
<dbReference type="InterPro" id="IPR036890">
    <property type="entry name" value="HATPase_C_sf"/>
</dbReference>
<dbReference type="EC" id="2.7.13.3" evidence="2"/>
<dbReference type="InterPro" id="IPR003661">
    <property type="entry name" value="HisK_dim/P_dom"/>
</dbReference>
<dbReference type="SUPFAM" id="SSF52172">
    <property type="entry name" value="CheY-like"/>
    <property type="match status" value="1"/>
</dbReference>
<dbReference type="InterPro" id="IPR001789">
    <property type="entry name" value="Sig_transdc_resp-reg_receiver"/>
</dbReference>
<feature type="modified residue" description="4-aspartylphosphate" evidence="4">
    <location>
        <position position="612"/>
    </location>
</feature>
<accession>A0A557R072</accession>
<dbReference type="Gene3D" id="3.30.450.20">
    <property type="entry name" value="PAS domain"/>
    <property type="match status" value="2"/>
</dbReference>
<dbReference type="PROSITE" id="PS50112">
    <property type="entry name" value="PAS"/>
    <property type="match status" value="1"/>
</dbReference>
<dbReference type="GO" id="GO:0000155">
    <property type="term" value="F:phosphorelay sensor kinase activity"/>
    <property type="evidence" value="ECO:0007669"/>
    <property type="project" value="InterPro"/>
</dbReference>
<dbReference type="InterPro" id="IPR000014">
    <property type="entry name" value="PAS"/>
</dbReference>
<evidence type="ECO:0000313" key="11">
    <source>
        <dbReference type="Proteomes" id="UP000319502"/>
    </source>
</evidence>
<feature type="domain" description="PAS" evidence="8">
    <location>
        <begin position="182"/>
        <end position="252"/>
    </location>
</feature>
<dbReference type="PROSITE" id="PS50110">
    <property type="entry name" value="RESPONSE_REGULATORY"/>
    <property type="match status" value="1"/>
</dbReference>
<evidence type="ECO:0000313" key="10">
    <source>
        <dbReference type="EMBL" id="TVO58534.1"/>
    </source>
</evidence>
<dbReference type="SUPFAM" id="SSF47384">
    <property type="entry name" value="Homodimeric domain of signal transducing histidine kinase"/>
    <property type="match status" value="1"/>
</dbReference>
<dbReference type="CDD" id="cd00130">
    <property type="entry name" value="PAS"/>
    <property type="match status" value="1"/>
</dbReference>
<dbReference type="PRINTS" id="PR00344">
    <property type="entry name" value="BCTRLSENSOR"/>
</dbReference>
<dbReference type="SMART" id="SM00448">
    <property type="entry name" value="REC"/>
    <property type="match status" value="1"/>
</dbReference>
<organism evidence="10 11">
    <name type="scientific">Denitromonas halophila</name>
    <dbReference type="NCBI Taxonomy" id="1629404"/>
    <lineage>
        <taxon>Bacteria</taxon>
        <taxon>Pseudomonadati</taxon>
        <taxon>Pseudomonadota</taxon>
        <taxon>Betaproteobacteria</taxon>
        <taxon>Rhodocyclales</taxon>
        <taxon>Zoogloeaceae</taxon>
        <taxon>Denitromonas</taxon>
    </lineage>
</organism>
<proteinExistence type="predicted"/>
<keyword evidence="3 4" id="KW-0597">Phosphoprotein</keyword>
<dbReference type="InterPro" id="IPR003594">
    <property type="entry name" value="HATPase_dom"/>
</dbReference>
<reference evidence="10 11" key="1">
    <citation type="submission" date="2019-07" db="EMBL/GenBank/DDBJ databases">
        <title>The pathways for chlorine oxyanion respiration interact through the shared metabolite chlorate.</title>
        <authorList>
            <person name="Barnum T.P."/>
            <person name="Cheng Y."/>
            <person name="Hill K.A."/>
            <person name="Lucas L.N."/>
            <person name="Carlson H.K."/>
            <person name="Coates J.D."/>
        </authorList>
    </citation>
    <scope>NUCLEOTIDE SEQUENCE [LARGE SCALE GENOMIC DNA]</scope>
    <source>
        <strain evidence="10 11">SFB-3</strain>
    </source>
</reference>
<dbReference type="Pfam" id="PF12860">
    <property type="entry name" value="PAS_7"/>
    <property type="match status" value="1"/>
</dbReference>
<dbReference type="Gene3D" id="1.10.287.130">
    <property type="match status" value="1"/>
</dbReference>
<feature type="region of interest" description="Disordered" evidence="5">
    <location>
        <begin position="537"/>
        <end position="562"/>
    </location>
</feature>
<gene>
    <name evidence="10" type="ORF">FHP91_02365</name>
</gene>
<comment type="catalytic activity">
    <reaction evidence="1">
        <text>ATP + protein L-histidine = ADP + protein N-phospho-L-histidine.</text>
        <dbReference type="EC" id="2.7.13.3"/>
    </reaction>
</comment>
<keyword evidence="11" id="KW-1185">Reference proteome</keyword>
<dbReference type="Gene3D" id="3.40.50.2300">
    <property type="match status" value="1"/>
</dbReference>
<dbReference type="Proteomes" id="UP000319502">
    <property type="component" value="Unassembled WGS sequence"/>
</dbReference>
<dbReference type="InterPro" id="IPR011006">
    <property type="entry name" value="CheY-like_superfamily"/>
</dbReference>
<dbReference type="Pfam" id="PF00072">
    <property type="entry name" value="Response_reg"/>
    <property type="match status" value="1"/>
</dbReference>
<dbReference type="InterPro" id="IPR035965">
    <property type="entry name" value="PAS-like_dom_sf"/>
</dbReference>
<dbReference type="AlphaFoldDB" id="A0A557R072"/>
<dbReference type="InterPro" id="IPR013656">
    <property type="entry name" value="PAS_4"/>
</dbReference>
<dbReference type="InterPro" id="IPR036097">
    <property type="entry name" value="HisK_dim/P_sf"/>
</dbReference>
<evidence type="ECO:0000256" key="5">
    <source>
        <dbReference type="SAM" id="MobiDB-lite"/>
    </source>
</evidence>
<dbReference type="InterPro" id="IPR005467">
    <property type="entry name" value="His_kinase_dom"/>
</dbReference>
<feature type="domain" description="Response regulatory" evidence="7">
    <location>
        <begin position="562"/>
        <end position="677"/>
    </location>
</feature>
<sequence>MPPRNPFAHPAPATGNSPEELRRYDLLLAGLDLLDQAIAVFDATPKLVTWNKAMVRLLDFPESLVRVGTPFEAFVRFNAERGEYGEGNLEKQVAERMASVRAFEPHYVERVRPNGKVLAIRGVPIPNLGFVSLWTDITEQRRYETLIQQQNVLLEARVRERTAELLSAKTEIDHIAQALGRSEARLLMIIDSIPALIAYVDVNRKYQFANKGYAEWFGLTKESIVGRSIEAVFGEEAYAGITDYLDTATRGERVSYEYARKADKGRTVYARSVVVPEFDSDQKVVGFFVLSIDITEQRASEAALVQAQKMEAVGQLTGGLAHDFNNLLTIVMGNLEAAKERCDPALAADYLNPALHAAQRGAELIRRLLTFSRRQTLEPSAVEVGQLVRDMTQLLSRSLTESVRIQTHLPDVPLYAMADPHQLESALLNLAINARDAMPGGGELSIRVHERHIPSSLAMLIELPVGDYVQIEVSDTGTGIAPELLPRVFEPFVTTKPFGRGSGLGLSMVYGFVRQSGGNIRVRSTIGKGSSVTFVLPRTDPPAPVADEAREKSHDTDAPRPPVLLVEDEPEVRKIIRMQLTELGYPVLETDNGAAAQDMVRQIPDIGLLISDTVMPGAIGGKELVQFAREIRPDLPVLLITGYASGNAIHEVQELDVPVLRKPFDRKLLERTLAQLLQDSDA</sequence>
<dbReference type="PANTHER" id="PTHR43065">
    <property type="entry name" value="SENSOR HISTIDINE KINASE"/>
    <property type="match status" value="1"/>
</dbReference>
<evidence type="ECO:0000259" key="8">
    <source>
        <dbReference type="PROSITE" id="PS50112"/>
    </source>
</evidence>
<dbReference type="SMART" id="SM00086">
    <property type="entry name" value="PAC"/>
    <property type="match status" value="2"/>
</dbReference>
<comment type="caution">
    <text evidence="10">The sequence shown here is derived from an EMBL/GenBank/DDBJ whole genome shotgun (WGS) entry which is preliminary data.</text>
</comment>
<protein>
    <recommendedName>
        <fullName evidence="2">histidine kinase</fullName>
        <ecNumber evidence="2">2.7.13.3</ecNumber>
    </recommendedName>
</protein>
<dbReference type="SUPFAM" id="SSF55785">
    <property type="entry name" value="PYP-like sensor domain (PAS domain)"/>
    <property type="match status" value="1"/>
</dbReference>